<proteinExistence type="predicted"/>
<dbReference type="Proteomes" id="UP000320475">
    <property type="component" value="Unassembled WGS sequence"/>
</dbReference>
<sequence length="153" mass="17550">MLCDIIQGVDFVKAAKCRSTGQLKDLETSSVMKSVKNHNDGQRIAPRQRQNRDTIYFFYHKSHSRNSERCKYTYLDIDQSIGRSFAKCQLRQEHGSHRRYAQRVPLYKIMINFCCYLDDPTSLSLRDGTRGAMLLCLFQIGLGQIAAPPPSIT</sequence>
<evidence type="ECO:0000313" key="1">
    <source>
        <dbReference type="EMBL" id="TPX48054.1"/>
    </source>
</evidence>
<organism evidence="1 2">
    <name type="scientific">Synchytrium endobioticum</name>
    <dbReference type="NCBI Taxonomy" id="286115"/>
    <lineage>
        <taxon>Eukaryota</taxon>
        <taxon>Fungi</taxon>
        <taxon>Fungi incertae sedis</taxon>
        <taxon>Chytridiomycota</taxon>
        <taxon>Chytridiomycota incertae sedis</taxon>
        <taxon>Chytridiomycetes</taxon>
        <taxon>Synchytriales</taxon>
        <taxon>Synchytriaceae</taxon>
        <taxon>Synchytrium</taxon>
    </lineage>
</organism>
<name>A0A507D974_9FUNG</name>
<dbReference type="VEuPathDB" id="FungiDB:SeMB42_g02511"/>
<reference evidence="1 2" key="1">
    <citation type="journal article" date="2019" name="Sci. Rep.">
        <title>Comparative genomics of chytrid fungi reveal insights into the obligate biotrophic and pathogenic lifestyle of Synchytrium endobioticum.</title>
        <authorList>
            <person name="van de Vossenberg B.T.L.H."/>
            <person name="Warris S."/>
            <person name="Nguyen H.D.T."/>
            <person name="van Gent-Pelzer M.P.E."/>
            <person name="Joly D.L."/>
            <person name="van de Geest H.C."/>
            <person name="Bonants P.J.M."/>
            <person name="Smith D.S."/>
            <person name="Levesque C.A."/>
            <person name="van der Lee T.A.J."/>
        </authorList>
    </citation>
    <scope>NUCLEOTIDE SEQUENCE [LARGE SCALE GENOMIC DNA]</scope>
    <source>
        <strain evidence="1 2">LEV6574</strain>
    </source>
</reference>
<comment type="caution">
    <text evidence="1">The sequence shown here is derived from an EMBL/GenBank/DDBJ whole genome shotgun (WGS) entry which is preliminary data.</text>
</comment>
<gene>
    <name evidence="1" type="ORF">SeLEV6574_g02268</name>
</gene>
<protein>
    <submittedName>
        <fullName evidence="1">Uncharacterized protein</fullName>
    </submittedName>
</protein>
<dbReference type="AlphaFoldDB" id="A0A507D974"/>
<dbReference type="EMBL" id="QEAM01000061">
    <property type="protein sequence ID" value="TPX48054.1"/>
    <property type="molecule type" value="Genomic_DNA"/>
</dbReference>
<accession>A0A507D974</accession>
<evidence type="ECO:0000313" key="2">
    <source>
        <dbReference type="Proteomes" id="UP000320475"/>
    </source>
</evidence>